<dbReference type="EMBL" id="CP014873">
    <property type="protein sequence ID" value="ANK63074.1"/>
    <property type="molecule type" value="Genomic_DNA"/>
</dbReference>
<evidence type="ECO:0000313" key="2">
    <source>
        <dbReference type="EMBL" id="ANK63074.1"/>
    </source>
</evidence>
<proteinExistence type="inferred from homology"/>
<keyword evidence="3" id="KW-1185">Reference proteome</keyword>
<dbReference type="Proteomes" id="UP000078582">
    <property type="component" value="Chromosome"/>
</dbReference>
<dbReference type="InterPro" id="IPR014729">
    <property type="entry name" value="Rossmann-like_a/b/a_fold"/>
</dbReference>
<dbReference type="RefSeq" id="WP_068223786.1">
    <property type="nucleotide sequence ID" value="NZ_CP014873.1"/>
</dbReference>
<name>A0A192H2N5_9LACO</name>
<accession>A0A192H2N5</accession>
<dbReference type="PRINTS" id="PR01438">
    <property type="entry name" value="UNVRSLSTRESS"/>
</dbReference>
<dbReference type="PANTHER" id="PTHR46268">
    <property type="entry name" value="STRESS RESPONSE PROTEIN NHAX"/>
    <property type="match status" value="1"/>
</dbReference>
<dbReference type="CDD" id="cd00293">
    <property type="entry name" value="USP-like"/>
    <property type="match status" value="1"/>
</dbReference>
<dbReference type="GeneID" id="42982602"/>
<evidence type="ECO:0000313" key="3">
    <source>
        <dbReference type="Proteomes" id="UP000078582"/>
    </source>
</evidence>
<sequence>MMKQTFLVAVDGSKAAYTAFQRAVELAKAVQAALTILYVVNDRGYLAERYHDTFLHLVDQETNLATELVADYTEEAQKVGLKQVETKVVYGYPKEQIVALTEQLKFDLLFIGATGNNAFESGKLGSTATYIAQNSHCNVTIIKE</sequence>
<dbReference type="PANTHER" id="PTHR46268:SF6">
    <property type="entry name" value="UNIVERSAL STRESS PROTEIN UP12"/>
    <property type="match status" value="1"/>
</dbReference>
<dbReference type="AlphaFoldDB" id="A0A192H2N5"/>
<dbReference type="OrthoDB" id="9777884at2"/>
<dbReference type="InterPro" id="IPR006015">
    <property type="entry name" value="Universal_stress_UspA"/>
</dbReference>
<dbReference type="SUPFAM" id="SSF52402">
    <property type="entry name" value="Adenine nucleotide alpha hydrolases-like"/>
    <property type="match status" value="1"/>
</dbReference>
<dbReference type="KEGG" id="lbt:AYR52_03245"/>
<comment type="similarity">
    <text evidence="1">Belongs to the universal stress protein A family.</text>
</comment>
<evidence type="ECO:0000256" key="1">
    <source>
        <dbReference type="ARBA" id="ARBA00008791"/>
    </source>
</evidence>
<reference evidence="2 3" key="1">
    <citation type="submission" date="2016-03" db="EMBL/GenBank/DDBJ databases">
        <title>Pediococcus and Lactobacillus from brewery environment - whole genome sequencing and assembly.</title>
        <authorList>
            <person name="Behr J."/>
            <person name="Geissler A.J."/>
            <person name="Vogel R.F."/>
        </authorList>
    </citation>
    <scope>NUCLEOTIDE SEQUENCE [LARGE SCALE GENOMIC DNA]</scope>
    <source>
        <strain evidence="2 3">TMW 1.1989</strain>
    </source>
</reference>
<protein>
    <submittedName>
        <fullName evidence="2">Uncharacterized protein</fullName>
    </submittedName>
</protein>
<dbReference type="Gene3D" id="3.40.50.620">
    <property type="entry name" value="HUPs"/>
    <property type="match status" value="1"/>
</dbReference>
<gene>
    <name evidence="2" type="ORF">AYR53_10070</name>
</gene>
<dbReference type="InterPro" id="IPR006016">
    <property type="entry name" value="UspA"/>
</dbReference>
<dbReference type="Pfam" id="PF00582">
    <property type="entry name" value="Usp"/>
    <property type="match status" value="1"/>
</dbReference>
<organism evidence="2 3">
    <name type="scientific">Loigolactobacillus backii</name>
    <dbReference type="NCBI Taxonomy" id="375175"/>
    <lineage>
        <taxon>Bacteria</taxon>
        <taxon>Bacillati</taxon>
        <taxon>Bacillota</taxon>
        <taxon>Bacilli</taxon>
        <taxon>Lactobacillales</taxon>
        <taxon>Lactobacillaceae</taxon>
        <taxon>Loigolactobacillus</taxon>
    </lineage>
</organism>